<feature type="binding site" evidence="7">
    <location>
        <position position="515"/>
    </location>
    <ligand>
        <name>meso-2,6-diaminopimelate</name>
        <dbReference type="ChEBI" id="CHEBI:57791"/>
    </ligand>
</feature>
<dbReference type="Proteomes" id="UP000504724">
    <property type="component" value="Chromosome"/>
</dbReference>
<dbReference type="UniPathway" id="UPA00219"/>
<keyword evidence="2 7" id="KW-0132">Cell division</keyword>
<keyword evidence="5 7" id="KW-0131">Cell cycle</keyword>
<feature type="binding site" evidence="7">
    <location>
        <position position="207"/>
    </location>
    <ligand>
        <name>UDP-N-acetyl-alpha-D-muramoyl-L-alanyl-D-glutamate</name>
        <dbReference type="ChEBI" id="CHEBI:83900"/>
    </ligand>
</feature>
<dbReference type="GO" id="GO:0000287">
    <property type="term" value="F:magnesium ion binding"/>
    <property type="evidence" value="ECO:0007669"/>
    <property type="project" value="UniProtKB-UniRule"/>
</dbReference>
<feature type="binding site" evidence="7">
    <location>
        <position position="171"/>
    </location>
    <ligand>
        <name>UDP-N-acetyl-alpha-D-muramoyl-L-alanyl-D-glutamate</name>
        <dbReference type="ChEBI" id="CHEBI:83900"/>
    </ligand>
</feature>
<comment type="catalytic activity">
    <reaction evidence="7">
        <text>UDP-N-acetyl-alpha-D-muramoyl-L-alanyl-D-glutamate + meso-2,6-diaminopimelate + ATP = UDP-N-acetyl-alpha-D-muramoyl-L-alanyl-gamma-D-glutamyl-meso-2,6-diaminopimelate + ADP + phosphate + H(+)</text>
        <dbReference type="Rhea" id="RHEA:23676"/>
        <dbReference type="ChEBI" id="CHEBI:15378"/>
        <dbReference type="ChEBI" id="CHEBI:30616"/>
        <dbReference type="ChEBI" id="CHEBI:43474"/>
        <dbReference type="ChEBI" id="CHEBI:57791"/>
        <dbReference type="ChEBI" id="CHEBI:83900"/>
        <dbReference type="ChEBI" id="CHEBI:83905"/>
        <dbReference type="ChEBI" id="CHEBI:456216"/>
        <dbReference type="EC" id="6.3.2.13"/>
    </reaction>
</comment>
<evidence type="ECO:0000256" key="7">
    <source>
        <dbReference type="HAMAP-Rule" id="MF_00208"/>
    </source>
</evidence>
<feature type="domain" description="Mur ligase C-terminal" evidence="10">
    <location>
        <begin position="423"/>
        <end position="517"/>
    </location>
</feature>
<dbReference type="EC" id="6.3.2.13" evidence="7"/>
<evidence type="ECO:0000256" key="1">
    <source>
        <dbReference type="ARBA" id="ARBA00005898"/>
    </source>
</evidence>
<dbReference type="SUPFAM" id="SSF63418">
    <property type="entry name" value="MurE/MurF N-terminal domain"/>
    <property type="match status" value="1"/>
</dbReference>
<comment type="pathway">
    <text evidence="7 8">Cell wall biogenesis; peptidoglycan biosynthesis.</text>
</comment>
<evidence type="ECO:0000259" key="10">
    <source>
        <dbReference type="Pfam" id="PF02875"/>
    </source>
</evidence>
<keyword evidence="13" id="KW-1185">Reference proteome</keyword>
<evidence type="ECO:0000256" key="5">
    <source>
        <dbReference type="ARBA" id="ARBA00023306"/>
    </source>
</evidence>
<reference evidence="12 13" key="1">
    <citation type="submission" date="2020-05" db="EMBL/GenBank/DDBJ databases">
        <title>Thiomicrorhabdus sediminis sp.nov. and Thiomicrorhabdus xiamenensis sp.nov., novel sulfur-oxidizing bacteria isolated from coastal sediment.</title>
        <authorList>
            <person name="Liu X."/>
        </authorList>
    </citation>
    <scope>NUCLEOTIDE SEQUENCE [LARGE SCALE GENOMIC DNA]</scope>
    <source>
        <strain evidence="12 13">G2</strain>
    </source>
</reference>
<dbReference type="RefSeq" id="WP_173284309.1">
    <property type="nucleotide sequence ID" value="NZ_CP054020.1"/>
</dbReference>
<dbReference type="InterPro" id="IPR000713">
    <property type="entry name" value="Mur_ligase_N"/>
</dbReference>
<comment type="similarity">
    <text evidence="1 7">Belongs to the MurCDEF family. MurE subfamily.</text>
</comment>
<evidence type="ECO:0000313" key="13">
    <source>
        <dbReference type="Proteomes" id="UP000504724"/>
    </source>
</evidence>
<dbReference type="InterPro" id="IPR013221">
    <property type="entry name" value="Mur_ligase_cen"/>
</dbReference>
<feature type="binding site" evidence="7">
    <location>
        <position position="519"/>
    </location>
    <ligand>
        <name>meso-2,6-diaminopimelate</name>
        <dbReference type="ChEBI" id="CHEBI:57791"/>
    </ligand>
</feature>
<dbReference type="Pfam" id="PF02875">
    <property type="entry name" value="Mur_ligase_C"/>
    <property type="match status" value="1"/>
</dbReference>
<organism evidence="12 13">
    <name type="scientific">Thiomicrorhabdus xiamenensis</name>
    <dbReference type="NCBI Taxonomy" id="2739063"/>
    <lineage>
        <taxon>Bacteria</taxon>
        <taxon>Pseudomonadati</taxon>
        <taxon>Pseudomonadota</taxon>
        <taxon>Gammaproteobacteria</taxon>
        <taxon>Thiotrichales</taxon>
        <taxon>Piscirickettsiaceae</taxon>
        <taxon>Thiomicrorhabdus</taxon>
    </lineage>
</organism>
<feature type="domain" description="Mur ligase central" evidence="11">
    <location>
        <begin position="128"/>
        <end position="348"/>
    </location>
</feature>
<proteinExistence type="inferred from homology"/>
<feature type="binding site" evidence="7">
    <location>
        <begin position="130"/>
        <end position="136"/>
    </location>
    <ligand>
        <name>ATP</name>
        <dbReference type="ChEBI" id="CHEBI:30616"/>
    </ligand>
</feature>
<dbReference type="GO" id="GO:0005737">
    <property type="term" value="C:cytoplasm"/>
    <property type="evidence" value="ECO:0007669"/>
    <property type="project" value="UniProtKB-SubCell"/>
</dbReference>
<keyword evidence="7" id="KW-0963">Cytoplasm</keyword>
<feature type="binding site" evidence="7">
    <location>
        <begin position="460"/>
        <end position="463"/>
    </location>
    <ligand>
        <name>meso-2,6-diaminopimelate</name>
        <dbReference type="ChEBI" id="CHEBI:57791"/>
    </ligand>
</feature>
<evidence type="ECO:0000256" key="8">
    <source>
        <dbReference type="RuleBase" id="RU004135"/>
    </source>
</evidence>
<dbReference type="SUPFAM" id="SSF53244">
    <property type="entry name" value="MurD-like peptide ligases, peptide-binding domain"/>
    <property type="match status" value="1"/>
</dbReference>
<dbReference type="SUPFAM" id="SSF53623">
    <property type="entry name" value="MurD-like peptide ligases, catalytic domain"/>
    <property type="match status" value="1"/>
</dbReference>
<keyword evidence="3 7" id="KW-0133">Cell shape</keyword>
<comment type="cofactor">
    <cofactor evidence="7">
        <name>Mg(2+)</name>
        <dbReference type="ChEBI" id="CHEBI:18420"/>
    </cofactor>
</comment>
<dbReference type="GO" id="GO:0008360">
    <property type="term" value="P:regulation of cell shape"/>
    <property type="evidence" value="ECO:0007669"/>
    <property type="project" value="UniProtKB-KW"/>
</dbReference>
<evidence type="ECO:0000259" key="11">
    <source>
        <dbReference type="Pfam" id="PF08245"/>
    </source>
</evidence>
<dbReference type="EMBL" id="CP054020">
    <property type="protein sequence ID" value="QKI88696.1"/>
    <property type="molecule type" value="Genomic_DNA"/>
</dbReference>
<feature type="modified residue" description="N6-carboxylysine" evidence="7">
    <location>
        <position position="239"/>
    </location>
</feature>
<dbReference type="GO" id="GO:0009252">
    <property type="term" value="P:peptidoglycan biosynthetic process"/>
    <property type="evidence" value="ECO:0007669"/>
    <property type="project" value="UniProtKB-UniRule"/>
</dbReference>
<dbReference type="GO" id="GO:0071555">
    <property type="term" value="P:cell wall organization"/>
    <property type="evidence" value="ECO:0007669"/>
    <property type="project" value="UniProtKB-KW"/>
</dbReference>
<evidence type="ECO:0000256" key="4">
    <source>
        <dbReference type="ARBA" id="ARBA00022984"/>
    </source>
</evidence>
<name>A0A7D4P3N5_9GAMM</name>
<dbReference type="GO" id="GO:0005524">
    <property type="term" value="F:ATP binding"/>
    <property type="evidence" value="ECO:0007669"/>
    <property type="project" value="UniProtKB-UniRule"/>
</dbReference>
<dbReference type="PANTHER" id="PTHR23135:SF4">
    <property type="entry name" value="UDP-N-ACETYLMURAMOYL-L-ALANYL-D-GLUTAMATE--2,6-DIAMINOPIMELATE LIGASE MURE HOMOLOG, CHLOROPLASTIC"/>
    <property type="match status" value="1"/>
</dbReference>
<keyword evidence="7 12" id="KW-0436">Ligase</keyword>
<evidence type="ECO:0000256" key="3">
    <source>
        <dbReference type="ARBA" id="ARBA00022960"/>
    </source>
</evidence>
<dbReference type="GO" id="GO:0051301">
    <property type="term" value="P:cell division"/>
    <property type="evidence" value="ECO:0007669"/>
    <property type="project" value="UniProtKB-KW"/>
</dbReference>
<dbReference type="NCBIfam" id="TIGR01085">
    <property type="entry name" value="murE"/>
    <property type="match status" value="1"/>
</dbReference>
<keyword evidence="4 7" id="KW-0573">Peptidoglycan synthesis</keyword>
<keyword evidence="7" id="KW-0547">Nucleotide-binding</keyword>
<evidence type="ECO:0000256" key="6">
    <source>
        <dbReference type="ARBA" id="ARBA00023316"/>
    </source>
</evidence>
<protein>
    <recommendedName>
        <fullName evidence="7">UDP-N-acetylmuramoyl-L-alanyl-D-glutamate--2,6-diaminopimelate ligase</fullName>
        <ecNumber evidence="7">6.3.2.13</ecNumber>
    </recommendedName>
    <alternativeName>
        <fullName evidence="7">Meso-A2pm-adding enzyme</fullName>
    </alternativeName>
    <alternativeName>
        <fullName evidence="7">Meso-diaminopimelate-adding enzyme</fullName>
    </alternativeName>
    <alternativeName>
        <fullName evidence="7">UDP-MurNAc-L-Ala-D-Glu:meso-diaminopimelate ligase</fullName>
    </alternativeName>
    <alternativeName>
        <fullName evidence="7">UDP-MurNAc-tripeptide synthetase</fullName>
    </alternativeName>
    <alternativeName>
        <fullName evidence="7">UDP-N-acetylmuramyl-tripeptide synthetase</fullName>
    </alternativeName>
</protein>
<dbReference type="PANTHER" id="PTHR23135">
    <property type="entry name" value="MUR LIGASE FAMILY MEMBER"/>
    <property type="match status" value="1"/>
</dbReference>
<feature type="binding site" evidence="7">
    <location>
        <position position="43"/>
    </location>
    <ligand>
        <name>UDP-N-acetyl-alpha-D-muramoyl-L-alanyl-D-glutamate</name>
        <dbReference type="ChEBI" id="CHEBI:83900"/>
    </ligand>
</feature>
<keyword evidence="7" id="KW-0460">Magnesium</keyword>
<dbReference type="HAMAP" id="MF_00208">
    <property type="entry name" value="MurE"/>
    <property type="match status" value="1"/>
</dbReference>
<dbReference type="InterPro" id="IPR036615">
    <property type="entry name" value="Mur_ligase_C_dom_sf"/>
</dbReference>
<dbReference type="GO" id="GO:0008765">
    <property type="term" value="F:UDP-N-acetylmuramoylalanyl-D-glutamate-2,6-diaminopimelate ligase activity"/>
    <property type="evidence" value="ECO:0007669"/>
    <property type="project" value="UniProtKB-UniRule"/>
</dbReference>
<sequence length="550" mass="61417">MKSLDELSAYLQQKMRLEQFIHSHEDASQTEQLPELSSLTNDSRQVGKGTVFVALQGQRSHGLDYLSQVVEKGAAVVLADRLPSESERDLCAQLQVDFIYCDDLVHELAGLADWFYDSPSSRLKVIGVTGTNGKTSTAFYCAQMLQSLDVKVGLIGTLGYGVFGQLHKGVNTTPDVLQVHRLLAQFVAQGVSYVVMEVSSHAIELGRIAKVQFATLALTQVSSDHLDFHGSQEAYEAAKVKLFHDFPAEHKILNLNDAVGQSLVNRCHPYCIRQHDCVFWGYQLKHAELEDEVQPKEWLNLCVNLGINLQLSPQGMTFTLLHAQRKLPMHVPLLGAFNAENLLCALSCVMANGFEPDEVVEAARTVESVEGRMQIVHQRPTVVVDFAHTHDALEKLLESVRQHQQAASDAQKDPFYIDKGIHEGQVWVVFGCGGDRDQKKRPLMGAVAERWADKVIVTSDNPRNEEPEKIIEQILQGMQSPQQVDVIVDRKQAIEEALLQATREHRDNNLVVIAGKGHEDYQEIAGKRYPFHDGSVVKEWFADKSLTNKV</sequence>
<feature type="domain" description="Mur ligase N-terminal catalytic" evidence="9">
    <location>
        <begin position="37"/>
        <end position="109"/>
    </location>
</feature>
<evidence type="ECO:0000313" key="12">
    <source>
        <dbReference type="EMBL" id="QKI88696.1"/>
    </source>
</evidence>
<dbReference type="KEGG" id="txa:HQN79_03500"/>
<dbReference type="InterPro" id="IPR004101">
    <property type="entry name" value="Mur_ligase_C"/>
</dbReference>
<dbReference type="Gene3D" id="3.40.1190.10">
    <property type="entry name" value="Mur-like, catalytic domain"/>
    <property type="match status" value="1"/>
</dbReference>
<comment type="PTM">
    <text evidence="7">Carboxylation is probably crucial for Mg(2+) binding and, consequently, for the gamma-phosphate positioning of ATP.</text>
</comment>
<comment type="caution">
    <text evidence="7">Lacks conserved residue(s) required for the propagation of feature annotation.</text>
</comment>
<feature type="short sequence motif" description="Meso-diaminopimelate recognition motif" evidence="7">
    <location>
        <begin position="460"/>
        <end position="463"/>
    </location>
</feature>
<feature type="binding site" evidence="7">
    <location>
        <position position="436"/>
    </location>
    <ligand>
        <name>meso-2,6-diaminopimelate</name>
        <dbReference type="ChEBI" id="CHEBI:57791"/>
    </ligand>
</feature>
<comment type="subcellular location">
    <subcellularLocation>
        <location evidence="7 8">Cytoplasm</location>
    </subcellularLocation>
</comment>
<dbReference type="Pfam" id="PF08245">
    <property type="entry name" value="Mur_ligase_M"/>
    <property type="match status" value="1"/>
</dbReference>
<feature type="binding site" evidence="7">
    <location>
        <begin position="172"/>
        <end position="173"/>
    </location>
    <ligand>
        <name>UDP-N-acetyl-alpha-D-muramoyl-L-alanyl-D-glutamate</name>
        <dbReference type="ChEBI" id="CHEBI:83900"/>
    </ligand>
</feature>
<gene>
    <name evidence="7" type="primary">murE</name>
    <name evidence="12" type="ORF">HQN79_03500</name>
</gene>
<comment type="function">
    <text evidence="7">Catalyzes the addition of meso-diaminopimelic acid to the nucleotide precursor UDP-N-acetylmuramoyl-L-alanyl-D-glutamate (UMAG) in the biosynthesis of bacterial cell-wall peptidoglycan.</text>
</comment>
<accession>A0A7D4P3N5</accession>
<feature type="binding site" evidence="7">
    <location>
        <position position="199"/>
    </location>
    <ligand>
        <name>UDP-N-acetyl-alpha-D-muramoyl-L-alanyl-D-glutamate</name>
        <dbReference type="ChEBI" id="CHEBI:83900"/>
    </ligand>
</feature>
<dbReference type="NCBIfam" id="NF001126">
    <property type="entry name" value="PRK00139.1-4"/>
    <property type="match status" value="1"/>
</dbReference>
<evidence type="ECO:0000259" key="9">
    <source>
        <dbReference type="Pfam" id="PF01225"/>
    </source>
</evidence>
<dbReference type="InterPro" id="IPR036565">
    <property type="entry name" value="Mur-like_cat_sf"/>
</dbReference>
<keyword evidence="6 7" id="KW-0961">Cell wall biogenesis/degradation</keyword>
<dbReference type="AlphaFoldDB" id="A0A7D4P3N5"/>
<evidence type="ECO:0000256" key="2">
    <source>
        <dbReference type="ARBA" id="ARBA00022618"/>
    </source>
</evidence>
<dbReference type="InterPro" id="IPR005761">
    <property type="entry name" value="UDP-N-AcMur-Glu-dNH2Pim_ligase"/>
</dbReference>
<dbReference type="InterPro" id="IPR035911">
    <property type="entry name" value="MurE/MurF_N"/>
</dbReference>
<keyword evidence="7" id="KW-0067">ATP-binding</keyword>
<dbReference type="Gene3D" id="3.40.1390.10">
    <property type="entry name" value="MurE/MurF, N-terminal domain"/>
    <property type="match status" value="1"/>
</dbReference>
<dbReference type="Gene3D" id="3.90.190.20">
    <property type="entry name" value="Mur ligase, C-terminal domain"/>
    <property type="match status" value="1"/>
</dbReference>
<dbReference type="Pfam" id="PF01225">
    <property type="entry name" value="Mur_ligase"/>
    <property type="match status" value="1"/>
</dbReference>